<dbReference type="InterPro" id="IPR043561">
    <property type="entry name" value="LHW-like"/>
</dbReference>
<reference evidence="5" key="1">
    <citation type="journal article" date="2023" name="GigaByte">
        <title>Genome assembly of the bearded iris, Iris pallida Lam.</title>
        <authorList>
            <person name="Bruccoleri R.E."/>
            <person name="Oakeley E.J."/>
            <person name="Faust A.M.E."/>
            <person name="Altorfer M."/>
            <person name="Dessus-Babus S."/>
            <person name="Burckhardt D."/>
            <person name="Oertli M."/>
            <person name="Naumann U."/>
            <person name="Petersen F."/>
            <person name="Wong J."/>
        </authorList>
    </citation>
    <scope>NUCLEOTIDE SEQUENCE</scope>
    <source>
        <strain evidence="5">GSM-AAB239-AS_SAM_17_03QT</strain>
    </source>
</reference>
<dbReference type="GO" id="GO:0046983">
    <property type="term" value="F:protein dimerization activity"/>
    <property type="evidence" value="ECO:0007669"/>
    <property type="project" value="InterPro"/>
</dbReference>
<evidence type="ECO:0000256" key="2">
    <source>
        <dbReference type="ARBA" id="ARBA00023163"/>
    </source>
</evidence>
<dbReference type="EMBL" id="JANAVB010014400">
    <property type="protein sequence ID" value="KAJ6834379.1"/>
    <property type="molecule type" value="Genomic_DNA"/>
</dbReference>
<keyword evidence="1" id="KW-0805">Transcription regulation</keyword>
<sequence length="749" mass="82204">MGFHLRDTLRRLSEEIGWSYAVFWRAIDDRSPMHLVWEDGHWHHGAMSNEVELLVNKIMATQAHVFGDGIVGQAASRGSHIWILRDRMNVVGLGSKDLAELNHQFLAGIQTIAVIPVLPLGVLQLGSSQMVMENIGFVNSVKNFFGQLGCARALLPGIVETASVHSNRPYNKLPAVASAVLPDKFATKTKSATLKGSVDSVIHSVDKFFNQRDYLKTTQGVSVDIYPVYSSNSSQSVLTAGKQKQEKELSQDYDVPPTEFDVNDPCSQAVFSTKESKFSGSNIAQESQIFYNAVCDANGMARQIKRNIKDGDKNLTDSDISKLHSMFPAQRTLGDDLYDVLHPDYKVDNSSLNDALLHIGDGSVDGLVTHTSTCLPQLVACPISYSMIDGTSGPGMFSGDDTDQLLEAVVSNINFGVKHSTNDNCYSQTSENKIGGSSLPDVSTNYKLVASSKELQGEPFGVSHVLGKADATASSSVISSSSLGNITEECLPSIGACKSQINLWAESGQDMKCDNLLGTQGKRVDENSKLNKKRSRPGENPRPRPKDRQLIMDRVKELREIIPNGAKLSIDALLEKTIKHMIFLQSVTKHAEKLKDIGEPKFINREGGLQLKENFKGGATWAYEVGTQSTACPIIVEDLNPPRQMLVEMLCEQRGFFLEIADFIRGLGLTILKGVMEVRKDKIWARFAVEANRDVTRVEIFLSLVSLLEPSFGSSSTPQGVNKLNSLHNVYNRSCIPASGPSDHLQRRC</sequence>
<dbReference type="PROSITE" id="PS50888">
    <property type="entry name" value="BHLH"/>
    <property type="match status" value="1"/>
</dbReference>
<evidence type="ECO:0000259" key="4">
    <source>
        <dbReference type="PROSITE" id="PS50888"/>
    </source>
</evidence>
<organism evidence="5 6">
    <name type="scientific">Iris pallida</name>
    <name type="common">Sweet iris</name>
    <dbReference type="NCBI Taxonomy" id="29817"/>
    <lineage>
        <taxon>Eukaryota</taxon>
        <taxon>Viridiplantae</taxon>
        <taxon>Streptophyta</taxon>
        <taxon>Embryophyta</taxon>
        <taxon>Tracheophyta</taxon>
        <taxon>Spermatophyta</taxon>
        <taxon>Magnoliopsida</taxon>
        <taxon>Liliopsida</taxon>
        <taxon>Asparagales</taxon>
        <taxon>Iridaceae</taxon>
        <taxon>Iridoideae</taxon>
        <taxon>Irideae</taxon>
        <taxon>Iris</taxon>
    </lineage>
</organism>
<gene>
    <name evidence="5" type="ORF">M6B38_335000</name>
</gene>
<dbReference type="PANTHER" id="PTHR46196:SF4">
    <property type="entry name" value="TRANSCRIPTION FACTOR LHW"/>
    <property type="match status" value="1"/>
</dbReference>
<dbReference type="AlphaFoldDB" id="A0AAX6H029"/>
<evidence type="ECO:0000313" key="6">
    <source>
        <dbReference type="Proteomes" id="UP001140949"/>
    </source>
</evidence>
<feature type="domain" description="BHLH" evidence="4">
    <location>
        <begin position="535"/>
        <end position="584"/>
    </location>
</feature>
<dbReference type="Pfam" id="PF14215">
    <property type="entry name" value="bHLH-MYC_N"/>
    <property type="match status" value="2"/>
</dbReference>
<reference evidence="5" key="2">
    <citation type="submission" date="2023-04" db="EMBL/GenBank/DDBJ databases">
        <authorList>
            <person name="Bruccoleri R.E."/>
            <person name="Oakeley E.J."/>
            <person name="Faust A.-M."/>
            <person name="Dessus-Babus S."/>
            <person name="Altorfer M."/>
            <person name="Burckhardt D."/>
            <person name="Oertli M."/>
            <person name="Naumann U."/>
            <person name="Petersen F."/>
            <person name="Wong J."/>
        </authorList>
    </citation>
    <scope>NUCLEOTIDE SEQUENCE</scope>
    <source>
        <strain evidence="5">GSM-AAB239-AS_SAM_17_03QT</strain>
        <tissue evidence="5">Leaf</tissue>
    </source>
</reference>
<comment type="caution">
    <text evidence="5">The sequence shown here is derived from an EMBL/GenBank/DDBJ whole genome shotgun (WGS) entry which is preliminary data.</text>
</comment>
<accession>A0AAX6H029</accession>
<dbReference type="Pfam" id="PF23176">
    <property type="entry name" value="bHLH_LHW"/>
    <property type="match status" value="1"/>
</dbReference>
<evidence type="ECO:0000256" key="3">
    <source>
        <dbReference type="SAM" id="MobiDB-lite"/>
    </source>
</evidence>
<feature type="compositionally biased region" description="Basic and acidic residues" evidence="3">
    <location>
        <begin position="536"/>
        <end position="547"/>
    </location>
</feature>
<name>A0AAX6H029_IRIPA</name>
<proteinExistence type="predicted"/>
<keyword evidence="2" id="KW-0804">Transcription</keyword>
<protein>
    <submittedName>
        <fullName evidence="5">Transcription factor LHW-like</fullName>
    </submittedName>
</protein>
<evidence type="ECO:0000256" key="1">
    <source>
        <dbReference type="ARBA" id="ARBA00023015"/>
    </source>
</evidence>
<dbReference type="Proteomes" id="UP001140949">
    <property type="component" value="Unassembled WGS sequence"/>
</dbReference>
<dbReference type="PANTHER" id="PTHR46196">
    <property type="entry name" value="TRANSCRIPTION FACTOR BHLH155-LIKE ISOFORM X1-RELATED"/>
    <property type="match status" value="1"/>
</dbReference>
<dbReference type="InterPro" id="IPR011598">
    <property type="entry name" value="bHLH_dom"/>
</dbReference>
<dbReference type="InterPro" id="IPR025610">
    <property type="entry name" value="MYC/MYB_N"/>
</dbReference>
<keyword evidence="6" id="KW-1185">Reference proteome</keyword>
<dbReference type="GO" id="GO:0003700">
    <property type="term" value="F:DNA-binding transcription factor activity"/>
    <property type="evidence" value="ECO:0007669"/>
    <property type="project" value="InterPro"/>
</dbReference>
<feature type="region of interest" description="Disordered" evidence="3">
    <location>
        <begin position="519"/>
        <end position="547"/>
    </location>
</feature>
<evidence type="ECO:0000313" key="5">
    <source>
        <dbReference type="EMBL" id="KAJ6834379.1"/>
    </source>
</evidence>